<feature type="domain" description="PAS" evidence="7">
    <location>
        <begin position="513"/>
        <end position="584"/>
    </location>
</feature>
<keyword evidence="5" id="KW-0418">Kinase</keyword>
<dbReference type="PROSITE" id="PS50113">
    <property type="entry name" value="PAC"/>
    <property type="match status" value="4"/>
</dbReference>
<dbReference type="SMART" id="SM00091">
    <property type="entry name" value="PAS"/>
    <property type="match status" value="4"/>
</dbReference>
<dbReference type="InterPro" id="IPR013655">
    <property type="entry name" value="PAS_fold_3"/>
</dbReference>
<dbReference type="InterPro" id="IPR005467">
    <property type="entry name" value="His_kinase_dom"/>
</dbReference>
<dbReference type="SMART" id="SM00086">
    <property type="entry name" value="PAC"/>
    <property type="match status" value="5"/>
</dbReference>
<dbReference type="Gene3D" id="3.30.450.40">
    <property type="match status" value="1"/>
</dbReference>
<dbReference type="Pfam" id="PF02518">
    <property type="entry name" value="HATPase_c"/>
    <property type="match status" value="1"/>
</dbReference>
<comment type="catalytic activity">
    <reaction evidence="1">
        <text>ATP + protein L-histidine = ADP + protein N-phospho-L-histidine.</text>
        <dbReference type="EC" id="2.7.13.3"/>
    </reaction>
</comment>
<dbReference type="InterPro" id="IPR052162">
    <property type="entry name" value="Sensor_kinase/Photoreceptor"/>
</dbReference>
<dbReference type="PROSITE" id="PS50109">
    <property type="entry name" value="HIS_KIN"/>
    <property type="match status" value="1"/>
</dbReference>
<dbReference type="InterPro" id="IPR029016">
    <property type="entry name" value="GAF-like_dom_sf"/>
</dbReference>
<evidence type="ECO:0000256" key="2">
    <source>
        <dbReference type="ARBA" id="ARBA00012438"/>
    </source>
</evidence>
<dbReference type="SUPFAM" id="SSF55874">
    <property type="entry name" value="ATPase domain of HSP90 chaperone/DNA topoisomerase II/histidine kinase"/>
    <property type="match status" value="1"/>
</dbReference>
<dbReference type="RefSeq" id="WP_241295078.1">
    <property type="nucleotide sequence ID" value="NZ_JAKZGR010000008.1"/>
</dbReference>
<sequence>MASRVCETKISLISLITEDKQWFLSHHGLEARETPKEYAFCAHAINTPNEPFIIEDARKDRRFHDNPLTAGPPDVIFYAGIPLVSSSGYPLGTLCAIDDRPKKLSDNQIAELKKLAKLCVELFEKRKNEFKNNALLAELNDKNELLKETQDIHQIGNWELDIHSNQVKWSDQVYEIHEVDIALDINKLTGINFYHPDYRDKISRAIENCILNGQPFDMECLLITAKRNQKWVRATGRKVNQKLVGSFQDITEIKSSNYKQKLILEGTNVGTWEWNVQTGETIYNDRWAEIVGYTLEELAPISIERWIELVHPDDLEESEKRLNACIEGKSEFYELEARMKHKDGYWVWVYDRGKVLEWTEDGKPLWMYGTHQDISGRKRAEEEIKRTNLLLEAAQQIAKMGAWEIDTVTNATFWTEEVYKIHEVDSDFDHNMTNAIDFFHPDYRPILTEAISNSILNQIPFDVKCKFITAKNDLRWVRSSGYPILKEGKVVKLIGMFRDITEEEDAKEAIIREQAFSKQLLENMADGFSVVDTYGKQIGVNKALLEMTGFSEEELIGQTAPYPYWPAEEMDKIGVAFRQALAGVKNSFELILQKKNGQRFPALVSLGILKDENGKPISYFANIKDISYFKEAEMAIIQSKEQYQSLVQNIPGITYRCKNDKDWTNLYISNQVDSITGYHAEELIGNAKISYGMLIHPDDQEKVAEVVSTGLANNNSWEMEYRIQHKDGFYRWAYEKGTGVKNKQGEIIYLDGFVLDITDRKKDEEEIKSLLIITREQNNRLKNFAHIVSHNLRSHSSGIYGLLELLHFEKPEFADFEIIKLLKSGTESLKKTVEDLTEIVKVNLNMEELQEIQLVDIICKNINSMSSQISIEKIKIINEVSEKVKVKGVAAYIDSIVLNMITNAIKYKSESRDATLRIFCEEEYSFVHLYFQDNGLGIDLKKHGDKLFGLYKTFHNHHDSRGLGLFMTKNQVESIGGKISVESEVNIGTTFKITFKK</sequence>
<protein>
    <recommendedName>
        <fullName evidence="2">histidine kinase</fullName>
        <ecNumber evidence="2">2.7.13.3</ecNumber>
    </recommendedName>
</protein>
<dbReference type="Gene3D" id="3.30.565.10">
    <property type="entry name" value="Histidine kinase-like ATPase, C-terminal domain"/>
    <property type="match status" value="1"/>
</dbReference>
<reference evidence="10" key="1">
    <citation type="journal article" date="2019" name="Int. J. Syst. Evol. Microbiol.">
        <title>The Global Catalogue of Microorganisms (GCM) 10K type strain sequencing project: providing services to taxonomists for standard genome sequencing and annotation.</title>
        <authorList>
            <consortium name="The Broad Institute Genomics Platform"/>
            <consortium name="The Broad Institute Genome Sequencing Center for Infectious Disease"/>
            <person name="Wu L."/>
            <person name="Ma J."/>
        </authorList>
    </citation>
    <scope>NUCLEOTIDE SEQUENCE [LARGE SCALE GENOMIC DNA]</scope>
    <source>
        <strain evidence="10">CECT 8551</strain>
    </source>
</reference>
<keyword evidence="4" id="KW-0808">Transferase</keyword>
<evidence type="ECO:0000259" key="6">
    <source>
        <dbReference type="PROSITE" id="PS50109"/>
    </source>
</evidence>
<dbReference type="InterPro" id="IPR000700">
    <property type="entry name" value="PAS-assoc_C"/>
</dbReference>
<dbReference type="CDD" id="cd00130">
    <property type="entry name" value="PAS"/>
    <property type="match status" value="4"/>
</dbReference>
<feature type="domain" description="PAC" evidence="8">
    <location>
        <begin position="717"/>
        <end position="769"/>
    </location>
</feature>
<accession>A0ABV8EPW1</accession>
<evidence type="ECO:0000256" key="3">
    <source>
        <dbReference type="ARBA" id="ARBA00022553"/>
    </source>
</evidence>
<dbReference type="SUPFAM" id="SSF55781">
    <property type="entry name" value="GAF domain-like"/>
    <property type="match status" value="1"/>
</dbReference>
<dbReference type="Proteomes" id="UP001595766">
    <property type="component" value="Unassembled WGS sequence"/>
</dbReference>
<dbReference type="Pfam" id="PF08447">
    <property type="entry name" value="PAS_3"/>
    <property type="match status" value="4"/>
</dbReference>
<dbReference type="EMBL" id="JBHSAV010000094">
    <property type="protein sequence ID" value="MFC3978344.1"/>
    <property type="molecule type" value="Genomic_DNA"/>
</dbReference>
<dbReference type="NCBIfam" id="TIGR00229">
    <property type="entry name" value="sensory_box"/>
    <property type="match status" value="3"/>
</dbReference>
<feature type="domain" description="PAS" evidence="7">
    <location>
        <begin position="639"/>
        <end position="714"/>
    </location>
</feature>
<evidence type="ECO:0000259" key="8">
    <source>
        <dbReference type="PROSITE" id="PS50113"/>
    </source>
</evidence>
<dbReference type="PROSITE" id="PS50112">
    <property type="entry name" value="PAS"/>
    <property type="match status" value="3"/>
</dbReference>
<dbReference type="PRINTS" id="PR00344">
    <property type="entry name" value="BCTRLSENSOR"/>
</dbReference>
<evidence type="ECO:0000256" key="1">
    <source>
        <dbReference type="ARBA" id="ARBA00000085"/>
    </source>
</evidence>
<proteinExistence type="predicted"/>
<dbReference type="Gene3D" id="3.30.450.20">
    <property type="entry name" value="PAS domain"/>
    <property type="match status" value="5"/>
</dbReference>
<dbReference type="PANTHER" id="PTHR43304">
    <property type="entry name" value="PHYTOCHROME-LIKE PROTEIN CPH1"/>
    <property type="match status" value="1"/>
</dbReference>
<evidence type="ECO:0000256" key="4">
    <source>
        <dbReference type="ARBA" id="ARBA00022679"/>
    </source>
</evidence>
<name>A0ABV8EPW1_9BACT</name>
<keyword evidence="3" id="KW-0597">Phosphoprotein</keyword>
<feature type="domain" description="Histidine kinase" evidence="6">
    <location>
        <begin position="787"/>
        <end position="997"/>
    </location>
</feature>
<evidence type="ECO:0000259" key="7">
    <source>
        <dbReference type="PROSITE" id="PS50112"/>
    </source>
</evidence>
<evidence type="ECO:0000313" key="10">
    <source>
        <dbReference type="Proteomes" id="UP001595766"/>
    </source>
</evidence>
<organism evidence="9 10">
    <name type="scientific">Belliella kenyensis</name>
    <dbReference type="NCBI Taxonomy" id="1472724"/>
    <lineage>
        <taxon>Bacteria</taxon>
        <taxon>Pseudomonadati</taxon>
        <taxon>Bacteroidota</taxon>
        <taxon>Cytophagia</taxon>
        <taxon>Cytophagales</taxon>
        <taxon>Cyclobacteriaceae</taxon>
        <taxon>Belliella</taxon>
    </lineage>
</organism>
<evidence type="ECO:0000256" key="5">
    <source>
        <dbReference type="ARBA" id="ARBA00022777"/>
    </source>
</evidence>
<dbReference type="InterPro" id="IPR036890">
    <property type="entry name" value="HATPase_C_sf"/>
</dbReference>
<dbReference type="InterPro" id="IPR003594">
    <property type="entry name" value="HATPase_dom"/>
</dbReference>
<comment type="caution">
    <text evidence="9">The sequence shown here is derived from an EMBL/GenBank/DDBJ whole genome shotgun (WGS) entry which is preliminary data.</text>
</comment>
<dbReference type="InterPro" id="IPR004358">
    <property type="entry name" value="Sig_transdc_His_kin-like_C"/>
</dbReference>
<gene>
    <name evidence="9" type="ORF">ACFOUP_18320</name>
</gene>
<dbReference type="Pfam" id="PF13426">
    <property type="entry name" value="PAS_9"/>
    <property type="match status" value="1"/>
</dbReference>
<feature type="domain" description="PAC" evidence="8">
    <location>
        <begin position="586"/>
        <end position="638"/>
    </location>
</feature>
<dbReference type="InterPro" id="IPR000014">
    <property type="entry name" value="PAS"/>
</dbReference>
<feature type="domain" description="PAC" evidence="8">
    <location>
        <begin position="333"/>
        <end position="386"/>
    </location>
</feature>
<dbReference type="SUPFAM" id="SSF55785">
    <property type="entry name" value="PYP-like sensor domain (PAS domain)"/>
    <property type="match status" value="5"/>
</dbReference>
<dbReference type="PANTHER" id="PTHR43304:SF1">
    <property type="entry name" value="PAC DOMAIN-CONTAINING PROTEIN"/>
    <property type="match status" value="1"/>
</dbReference>
<dbReference type="EC" id="2.7.13.3" evidence="2"/>
<dbReference type="SMART" id="SM00387">
    <property type="entry name" value="HATPase_c"/>
    <property type="match status" value="1"/>
</dbReference>
<keyword evidence="10" id="KW-1185">Reference proteome</keyword>
<evidence type="ECO:0000313" key="9">
    <source>
        <dbReference type="EMBL" id="MFC3978344.1"/>
    </source>
</evidence>
<dbReference type="InterPro" id="IPR001610">
    <property type="entry name" value="PAC"/>
</dbReference>
<feature type="domain" description="PAC" evidence="8">
    <location>
        <begin position="461"/>
        <end position="512"/>
    </location>
</feature>
<feature type="domain" description="PAS" evidence="7">
    <location>
        <begin position="256"/>
        <end position="329"/>
    </location>
</feature>
<dbReference type="InterPro" id="IPR035965">
    <property type="entry name" value="PAS-like_dom_sf"/>
</dbReference>